<evidence type="ECO:0000313" key="5">
    <source>
        <dbReference type="Proteomes" id="UP000245283"/>
    </source>
</evidence>
<accession>A0A2V1K848</accession>
<protein>
    <submittedName>
        <fullName evidence="4">D-alanyl-D-alanine carboxypeptidase</fullName>
    </submittedName>
</protein>
<gene>
    <name evidence="4" type="ORF">DD236_06575</name>
</gene>
<keyword evidence="5" id="KW-1185">Reference proteome</keyword>
<dbReference type="EMBL" id="QETB01000003">
    <property type="protein sequence ID" value="PWF26511.1"/>
    <property type="molecule type" value="Genomic_DNA"/>
</dbReference>
<dbReference type="InterPro" id="IPR009045">
    <property type="entry name" value="Zn_M74/Hedgehog-like"/>
</dbReference>
<keyword evidence="2" id="KW-0812">Transmembrane</keyword>
<evidence type="ECO:0000256" key="2">
    <source>
        <dbReference type="SAM" id="Phobius"/>
    </source>
</evidence>
<name>A0A2V1K848_9ACTO</name>
<dbReference type="PANTHER" id="PTHR34385">
    <property type="entry name" value="D-ALANYL-D-ALANINE CARBOXYPEPTIDASE"/>
    <property type="match status" value="1"/>
</dbReference>
<dbReference type="Proteomes" id="UP000245283">
    <property type="component" value="Unassembled WGS sequence"/>
</dbReference>
<feature type="transmembrane region" description="Helical" evidence="2">
    <location>
        <begin position="34"/>
        <end position="54"/>
    </location>
</feature>
<dbReference type="CDD" id="cd14852">
    <property type="entry name" value="LD-carboxypeptidase"/>
    <property type="match status" value="1"/>
</dbReference>
<feature type="region of interest" description="Disordered" evidence="1">
    <location>
        <begin position="1"/>
        <end position="29"/>
    </location>
</feature>
<comment type="caution">
    <text evidence="4">The sequence shown here is derived from an EMBL/GenBank/DDBJ whole genome shotgun (WGS) entry which is preliminary data.</text>
</comment>
<feature type="domain" description="D-alanyl-D-alanine carboxypeptidase-like core" evidence="3">
    <location>
        <begin position="128"/>
        <end position="256"/>
    </location>
</feature>
<dbReference type="InterPro" id="IPR003709">
    <property type="entry name" value="VanY-like_core_dom"/>
</dbReference>
<proteinExistence type="predicted"/>
<dbReference type="AlphaFoldDB" id="A0A2V1K848"/>
<keyword evidence="2" id="KW-1133">Transmembrane helix</keyword>
<feature type="region of interest" description="Disordered" evidence="1">
    <location>
        <begin position="57"/>
        <end position="78"/>
    </location>
</feature>
<keyword evidence="2" id="KW-0472">Membrane</keyword>
<dbReference type="GO" id="GO:0004180">
    <property type="term" value="F:carboxypeptidase activity"/>
    <property type="evidence" value="ECO:0007669"/>
    <property type="project" value="UniProtKB-KW"/>
</dbReference>
<dbReference type="SUPFAM" id="SSF55166">
    <property type="entry name" value="Hedgehog/DD-peptidase"/>
    <property type="match status" value="1"/>
</dbReference>
<dbReference type="GO" id="GO:0006508">
    <property type="term" value="P:proteolysis"/>
    <property type="evidence" value="ECO:0007669"/>
    <property type="project" value="InterPro"/>
</dbReference>
<dbReference type="InterPro" id="IPR052179">
    <property type="entry name" value="DD-CPase-like"/>
</dbReference>
<dbReference type="Gene3D" id="3.30.1380.10">
    <property type="match status" value="1"/>
</dbReference>
<organism evidence="4 5">
    <name type="scientific">Ancrocorticia populi</name>
    <dbReference type="NCBI Taxonomy" id="2175228"/>
    <lineage>
        <taxon>Bacteria</taxon>
        <taxon>Bacillati</taxon>
        <taxon>Actinomycetota</taxon>
        <taxon>Actinomycetes</taxon>
        <taxon>Actinomycetales</taxon>
        <taxon>Actinomycetaceae</taxon>
        <taxon>Ancrocorticia</taxon>
    </lineage>
</organism>
<keyword evidence="4" id="KW-0645">Protease</keyword>
<keyword evidence="4" id="KW-0121">Carboxypeptidase</keyword>
<evidence type="ECO:0000313" key="4">
    <source>
        <dbReference type="EMBL" id="PWF26511.1"/>
    </source>
</evidence>
<sequence length="282" mass="30759">MLGSPADTSPWEHGTDMSTNRRGKKNSGGRRRTITRLIIIVIVVMFAATGILAVPSSAAASPTPEPTPTATVSEDDSFETSVIERRNLDTVSAASTHVLVNKDSPMEPKDYEPKLVTLASVGADSWVSMRPQAAKAMVNLLDAAEDEGIDLQVSSAYRGYVDQKALFNQYVDWYGKKYALTISAKPGYSEHQTGLAADVTTPGGKCELLACFGDTDAGEWVHANAWKYGYIVRYPEGEEDTTGFAYEPWHLRYVGKGVAKEMRDGDYASYEEYLGMDAAPSY</sequence>
<evidence type="ECO:0000259" key="3">
    <source>
        <dbReference type="Pfam" id="PF02557"/>
    </source>
</evidence>
<dbReference type="PANTHER" id="PTHR34385:SF1">
    <property type="entry name" value="PEPTIDOGLYCAN L-ALANYL-D-GLUTAMATE ENDOPEPTIDASE CWLK"/>
    <property type="match status" value="1"/>
</dbReference>
<feature type="compositionally biased region" description="Low complexity" evidence="1">
    <location>
        <begin position="57"/>
        <end position="72"/>
    </location>
</feature>
<dbReference type="Pfam" id="PF02557">
    <property type="entry name" value="VanY"/>
    <property type="match status" value="1"/>
</dbReference>
<evidence type="ECO:0000256" key="1">
    <source>
        <dbReference type="SAM" id="MobiDB-lite"/>
    </source>
</evidence>
<reference evidence="5" key="1">
    <citation type="submission" date="2018-05" db="EMBL/GenBank/DDBJ databases">
        <authorList>
            <person name="Li Y."/>
        </authorList>
    </citation>
    <scope>NUCLEOTIDE SEQUENCE [LARGE SCALE GENOMIC DNA]</scope>
    <source>
        <strain evidence="5">sk1b4</strain>
    </source>
</reference>
<dbReference type="InterPro" id="IPR058193">
    <property type="entry name" value="VanY/YodJ_core_dom"/>
</dbReference>
<keyword evidence="4" id="KW-0378">Hydrolase</keyword>